<organism evidence="1 2">
    <name type="scientific">Methylosinus trichosporium (strain ATCC 35070 / NCIMB 11131 / UNIQEM 75 / OB3b)</name>
    <dbReference type="NCBI Taxonomy" id="595536"/>
    <lineage>
        <taxon>Bacteria</taxon>
        <taxon>Pseudomonadati</taxon>
        <taxon>Pseudomonadota</taxon>
        <taxon>Alphaproteobacteria</taxon>
        <taxon>Hyphomicrobiales</taxon>
        <taxon>Methylocystaceae</taxon>
        <taxon>Methylosinus</taxon>
    </lineage>
</organism>
<dbReference type="RefSeq" id="WP_003610787.1">
    <property type="nucleotide sequence ID" value="NZ_ADVE02000001.1"/>
</dbReference>
<name>A0A2D2D5D0_METT3</name>
<proteinExistence type="predicted"/>
<gene>
    <name evidence="1" type="ORF">CQW49_01445</name>
</gene>
<reference evidence="2" key="1">
    <citation type="submission" date="2017-10" db="EMBL/GenBank/DDBJ databases">
        <title>Completed PacBio SMRT sequence of Methylosinus trichosporium OB3b reveals presence of a third large plasmid.</title>
        <authorList>
            <person name="Charles T.C."/>
            <person name="Lynch M.D.J."/>
            <person name="Heil J.R."/>
            <person name="Cheng J."/>
        </authorList>
    </citation>
    <scope>NUCLEOTIDE SEQUENCE [LARGE SCALE GENOMIC DNA]</scope>
    <source>
        <strain evidence="2">OB3b</strain>
    </source>
</reference>
<dbReference type="STRING" id="595536.GCA_000178815_00655"/>
<dbReference type="AlphaFoldDB" id="A0A2D2D5D0"/>
<protein>
    <submittedName>
        <fullName evidence="1">Uncharacterized protein</fullName>
    </submittedName>
</protein>
<dbReference type="EMBL" id="CP023737">
    <property type="protein sequence ID" value="ATQ70162.1"/>
    <property type="molecule type" value="Genomic_DNA"/>
</dbReference>
<evidence type="ECO:0000313" key="1">
    <source>
        <dbReference type="EMBL" id="ATQ70162.1"/>
    </source>
</evidence>
<accession>A0A2D2D5D0</accession>
<dbReference type="KEGG" id="mtw:CQW49_01445"/>
<dbReference type="Proteomes" id="UP000230709">
    <property type="component" value="Chromosome"/>
</dbReference>
<keyword evidence="2" id="KW-1185">Reference proteome</keyword>
<sequence length="111" mass="12236">MPLFKLPLSGDVAQTINPFTSFFSPYGSQLGLININLGRSSAPQVEEEVLMDVGSYGKQLGRIGDALAVLLAHFEPRRALTEREQQAIDEVKTMLAEIDAVKKRHERPCAP</sequence>
<evidence type="ECO:0000313" key="2">
    <source>
        <dbReference type="Proteomes" id="UP000230709"/>
    </source>
</evidence>